<dbReference type="Proteomes" id="UP000287651">
    <property type="component" value="Unassembled WGS sequence"/>
</dbReference>
<name>A0A426WZE5_ENSVE</name>
<dbReference type="AlphaFoldDB" id="A0A426WZE5"/>
<organism evidence="2 3">
    <name type="scientific">Ensete ventricosum</name>
    <name type="common">Abyssinian banana</name>
    <name type="synonym">Musa ensete</name>
    <dbReference type="NCBI Taxonomy" id="4639"/>
    <lineage>
        <taxon>Eukaryota</taxon>
        <taxon>Viridiplantae</taxon>
        <taxon>Streptophyta</taxon>
        <taxon>Embryophyta</taxon>
        <taxon>Tracheophyta</taxon>
        <taxon>Spermatophyta</taxon>
        <taxon>Magnoliopsida</taxon>
        <taxon>Liliopsida</taxon>
        <taxon>Zingiberales</taxon>
        <taxon>Musaceae</taxon>
        <taxon>Ensete</taxon>
    </lineage>
</organism>
<feature type="compositionally biased region" description="Low complexity" evidence="1">
    <location>
        <begin position="11"/>
        <end position="26"/>
    </location>
</feature>
<feature type="compositionally biased region" description="Gly residues" evidence="1">
    <location>
        <begin position="1"/>
        <end position="10"/>
    </location>
</feature>
<evidence type="ECO:0000256" key="1">
    <source>
        <dbReference type="SAM" id="MobiDB-lite"/>
    </source>
</evidence>
<reference evidence="2 3" key="1">
    <citation type="journal article" date="2014" name="Agronomy (Basel)">
        <title>A Draft Genome Sequence for Ensete ventricosum, the Drought-Tolerant Tree Against Hunger.</title>
        <authorList>
            <person name="Harrison J."/>
            <person name="Moore K.A."/>
            <person name="Paszkiewicz K."/>
            <person name="Jones T."/>
            <person name="Grant M."/>
            <person name="Ambacheew D."/>
            <person name="Muzemil S."/>
            <person name="Studholme D.J."/>
        </authorList>
    </citation>
    <scope>NUCLEOTIDE SEQUENCE [LARGE SCALE GENOMIC DNA]</scope>
</reference>
<protein>
    <submittedName>
        <fullName evidence="2">Uncharacterized protein</fullName>
    </submittedName>
</protein>
<feature type="region of interest" description="Disordered" evidence="1">
    <location>
        <begin position="1"/>
        <end position="73"/>
    </location>
</feature>
<evidence type="ECO:0000313" key="2">
    <source>
        <dbReference type="EMBL" id="RRT32599.1"/>
    </source>
</evidence>
<sequence length="73" mass="7274">MKSGSGGGSGSMVSSTTNASANAASMVEKHPSTSEGASLKKRSKKEAPEQPVDALGSTTRAPAGKGKEPVENK</sequence>
<accession>A0A426WZE5</accession>
<evidence type="ECO:0000313" key="3">
    <source>
        <dbReference type="Proteomes" id="UP000287651"/>
    </source>
</evidence>
<dbReference type="EMBL" id="AMZH03031316">
    <property type="protein sequence ID" value="RRT32599.1"/>
    <property type="molecule type" value="Genomic_DNA"/>
</dbReference>
<proteinExistence type="predicted"/>
<gene>
    <name evidence="2" type="ORF">B296_00029985</name>
</gene>
<comment type="caution">
    <text evidence="2">The sequence shown here is derived from an EMBL/GenBank/DDBJ whole genome shotgun (WGS) entry which is preliminary data.</text>
</comment>